<dbReference type="AlphaFoldDB" id="A0A1A6C7Q7"/>
<dbReference type="Proteomes" id="UP000029273">
    <property type="component" value="Unassembled WGS sequence"/>
</dbReference>
<evidence type="ECO:0008006" key="3">
    <source>
        <dbReference type="Google" id="ProtNLM"/>
    </source>
</evidence>
<reference evidence="1 2" key="1">
    <citation type="journal article" date="2014" name="Genome Announc.">
        <title>Draft Genome Sequence of the Iron-Oxidizing, Acidophilic, and Halotolerant 'Thiobacillus prosperus' Type Strain DSM 5130.</title>
        <authorList>
            <person name="Ossandon F.J."/>
            <person name="Cardenas J.P."/>
            <person name="Corbett M."/>
            <person name="Quatrini R."/>
            <person name="Holmes D.S."/>
            <person name="Watkin E."/>
        </authorList>
    </citation>
    <scope>NUCLEOTIDE SEQUENCE [LARGE SCALE GENOMIC DNA]</scope>
    <source>
        <strain evidence="1 2">DSM 5130</strain>
    </source>
</reference>
<name>A0A1A6C7Q7_9GAMM</name>
<dbReference type="EMBL" id="JQSG02000001">
    <property type="protein sequence ID" value="OBS10597.1"/>
    <property type="molecule type" value="Genomic_DNA"/>
</dbReference>
<sequence>MGDSTRLLVCHKQATSARLRFLRLPWGATLFSPLPEGAHPGDAPDAPSRVHPAACVRAAARWLDLPTASLCAVPGFHRRIRLPDGHAAEVVLLRVTEVDPPFAAAARREARFVDLLEVRDLPPTELGLLREAYVHLLGG</sequence>
<organism evidence="1 2">
    <name type="scientific">Acidihalobacter prosperus</name>
    <dbReference type="NCBI Taxonomy" id="160660"/>
    <lineage>
        <taxon>Bacteria</taxon>
        <taxon>Pseudomonadati</taxon>
        <taxon>Pseudomonadota</taxon>
        <taxon>Gammaproteobacteria</taxon>
        <taxon>Chromatiales</taxon>
        <taxon>Ectothiorhodospiraceae</taxon>
        <taxon>Acidihalobacter</taxon>
    </lineage>
</organism>
<protein>
    <recommendedName>
        <fullName evidence="3">Nudix hydrolase domain-containing protein</fullName>
    </recommendedName>
</protein>
<accession>A0A1A6C7Q7</accession>
<proteinExistence type="predicted"/>
<comment type="caution">
    <text evidence="1">The sequence shown here is derived from an EMBL/GenBank/DDBJ whole genome shotgun (WGS) entry which is preliminary data.</text>
</comment>
<evidence type="ECO:0000313" key="1">
    <source>
        <dbReference type="EMBL" id="OBS10597.1"/>
    </source>
</evidence>
<evidence type="ECO:0000313" key="2">
    <source>
        <dbReference type="Proteomes" id="UP000029273"/>
    </source>
</evidence>
<gene>
    <name evidence="1" type="ORF">Thpro_020313</name>
</gene>
<keyword evidence="2" id="KW-1185">Reference proteome</keyword>